<dbReference type="InterPro" id="IPR051678">
    <property type="entry name" value="AGP_Transferase"/>
</dbReference>
<dbReference type="Pfam" id="PF01636">
    <property type="entry name" value="APH"/>
    <property type="match status" value="1"/>
</dbReference>
<dbReference type="EMBL" id="JBHSDS010000006">
    <property type="protein sequence ID" value="MFC4358113.1"/>
    <property type="molecule type" value="Genomic_DNA"/>
</dbReference>
<reference evidence="2 3" key="1">
    <citation type="journal article" date="2019" name="Int. J. Syst. Evol. Microbiol.">
        <title>The Global Catalogue of Microorganisms (GCM) 10K type strain sequencing project: providing services to taxonomists for standard genome sequencing and annotation.</title>
        <authorList>
            <consortium name="The Broad Institute Genomics Platform"/>
            <consortium name="The Broad Institute Genome Sequencing Center for Infectious Disease"/>
            <person name="Wu L."/>
            <person name="Ma J."/>
        </authorList>
    </citation>
    <scope>NUCLEOTIDE SEQUENCE [LARGE SCALE GENOMIC DNA]</scope>
    <source>
        <strain evidence="2 3">CGMCC 1.12553</strain>
    </source>
</reference>
<dbReference type="Proteomes" id="UP001595921">
    <property type="component" value="Unassembled WGS sequence"/>
</dbReference>
<name>A0ABD5PBS2_9EURY</name>
<sequence>MAGYGPPDPLSRETIRAMVDAVRPEWTVRVIEPCERGSDVLYYLTVGTGDGSREAVLKYCRFADAGSFLTEPRALSVVASETSVPVPVVDAVVDDHPDLPAPYFLMSRREGVPASEAALDDEGTVDLARDAGRYLGAVHRLATFDGFGRLEPADCVDCDPGAAREGLAVADPTDAWAERFHALATAPLDCLDDSRFSDLVPAIRRSLARARDRVADADHRAVFCHGDYRPGNLLVDDEGHTAAVLGWRTATAAPAEYDLARAEEHLSGDRGLDDGRRERLREALYEGYERTNRLDRDAGFDARRRGYLLAARVEAMRWLPYRLGDADAARRNAAAADHRAFVEALR</sequence>
<comment type="caution">
    <text evidence="2">The sequence shown here is derived from an EMBL/GenBank/DDBJ whole genome shotgun (WGS) entry which is preliminary data.</text>
</comment>
<dbReference type="InterPro" id="IPR002575">
    <property type="entry name" value="Aminoglycoside_PTrfase"/>
</dbReference>
<protein>
    <submittedName>
        <fullName evidence="2">Phosphotransferase family protein</fullName>
    </submittedName>
</protein>
<evidence type="ECO:0000313" key="3">
    <source>
        <dbReference type="Proteomes" id="UP001595921"/>
    </source>
</evidence>
<evidence type="ECO:0000259" key="1">
    <source>
        <dbReference type="Pfam" id="PF01636"/>
    </source>
</evidence>
<dbReference type="Gene3D" id="3.90.1200.10">
    <property type="match status" value="1"/>
</dbReference>
<keyword evidence="3" id="KW-1185">Reference proteome</keyword>
<feature type="domain" description="Aminoglycoside phosphotransferase" evidence="1">
    <location>
        <begin position="34"/>
        <end position="290"/>
    </location>
</feature>
<proteinExistence type="predicted"/>
<dbReference type="SUPFAM" id="SSF56112">
    <property type="entry name" value="Protein kinase-like (PK-like)"/>
    <property type="match status" value="1"/>
</dbReference>
<dbReference type="RefSeq" id="WP_267624309.1">
    <property type="nucleotide sequence ID" value="NZ_JAODIW010000008.1"/>
</dbReference>
<accession>A0ABD5PBS2</accession>
<dbReference type="AlphaFoldDB" id="A0ABD5PBS2"/>
<dbReference type="PANTHER" id="PTHR21310">
    <property type="entry name" value="AMINOGLYCOSIDE PHOSPHOTRANSFERASE-RELATED-RELATED"/>
    <property type="match status" value="1"/>
</dbReference>
<dbReference type="InterPro" id="IPR011009">
    <property type="entry name" value="Kinase-like_dom_sf"/>
</dbReference>
<evidence type="ECO:0000313" key="2">
    <source>
        <dbReference type="EMBL" id="MFC4358113.1"/>
    </source>
</evidence>
<organism evidence="2 3">
    <name type="scientific">Halobium salinum</name>
    <dbReference type="NCBI Taxonomy" id="1364940"/>
    <lineage>
        <taxon>Archaea</taxon>
        <taxon>Methanobacteriati</taxon>
        <taxon>Methanobacteriota</taxon>
        <taxon>Stenosarchaea group</taxon>
        <taxon>Halobacteria</taxon>
        <taxon>Halobacteriales</taxon>
        <taxon>Haloferacaceae</taxon>
        <taxon>Halobium</taxon>
    </lineage>
</organism>
<gene>
    <name evidence="2" type="ORF">ACFO0N_09150</name>
</gene>